<keyword evidence="4" id="KW-0121">Carboxypeptidase</keyword>
<accession>A0ABV0JXJ4</accession>
<protein>
    <submittedName>
        <fullName evidence="4">D-alanyl-D-alanine carboxypeptidase/D-alanyl-D-alanine-endopeptidase</fullName>
        <ecNumber evidence="4">3.4.16.4</ecNumber>
    </submittedName>
</protein>
<feature type="chain" id="PRO_5045177706" evidence="3">
    <location>
        <begin position="28"/>
        <end position="493"/>
    </location>
</feature>
<name>A0ABV0JXJ4_9CYAN</name>
<dbReference type="Proteomes" id="UP001482513">
    <property type="component" value="Unassembled WGS sequence"/>
</dbReference>
<evidence type="ECO:0000313" key="5">
    <source>
        <dbReference type="Proteomes" id="UP001482513"/>
    </source>
</evidence>
<keyword evidence="4" id="KW-0645">Protease</keyword>
<dbReference type="InterPro" id="IPR012338">
    <property type="entry name" value="Beta-lactam/transpept-like"/>
</dbReference>
<dbReference type="PRINTS" id="PR00922">
    <property type="entry name" value="DADACBPTASE3"/>
</dbReference>
<comment type="similarity">
    <text evidence="1">Belongs to the peptidase S13 family.</text>
</comment>
<evidence type="ECO:0000256" key="3">
    <source>
        <dbReference type="SAM" id="SignalP"/>
    </source>
</evidence>
<organism evidence="4 5">
    <name type="scientific">Leptolyngbya subtilissima DQ-A4</name>
    <dbReference type="NCBI Taxonomy" id="2933933"/>
    <lineage>
        <taxon>Bacteria</taxon>
        <taxon>Bacillati</taxon>
        <taxon>Cyanobacteriota</taxon>
        <taxon>Cyanophyceae</taxon>
        <taxon>Leptolyngbyales</taxon>
        <taxon>Leptolyngbyaceae</taxon>
        <taxon>Leptolyngbya group</taxon>
        <taxon>Leptolyngbya</taxon>
    </lineage>
</organism>
<dbReference type="NCBIfam" id="TIGR00666">
    <property type="entry name" value="PBP4"/>
    <property type="match status" value="1"/>
</dbReference>
<reference evidence="4 5" key="1">
    <citation type="submission" date="2022-04" db="EMBL/GenBank/DDBJ databases">
        <title>Positive selection, recombination, and allopatry shape intraspecific diversity of widespread and dominant cyanobacteria.</title>
        <authorList>
            <person name="Wei J."/>
            <person name="Shu W."/>
            <person name="Hu C."/>
        </authorList>
    </citation>
    <scope>NUCLEOTIDE SEQUENCE [LARGE SCALE GENOMIC DNA]</scope>
    <source>
        <strain evidence="4 5">DQ-A4</strain>
    </source>
</reference>
<dbReference type="EC" id="3.4.16.4" evidence="4"/>
<dbReference type="RefSeq" id="WP_190697789.1">
    <property type="nucleotide sequence ID" value="NZ_JAMPKX010000001.1"/>
</dbReference>
<gene>
    <name evidence="4" type="primary">dacB</name>
    <name evidence="4" type="ORF">NC992_00055</name>
</gene>
<dbReference type="GO" id="GO:0009002">
    <property type="term" value="F:serine-type D-Ala-D-Ala carboxypeptidase activity"/>
    <property type="evidence" value="ECO:0007669"/>
    <property type="project" value="UniProtKB-EC"/>
</dbReference>
<dbReference type="PANTHER" id="PTHR30023">
    <property type="entry name" value="D-ALANYL-D-ALANINE CARBOXYPEPTIDASE"/>
    <property type="match status" value="1"/>
</dbReference>
<keyword evidence="3" id="KW-0732">Signal</keyword>
<comment type="caution">
    <text evidence="4">The sequence shown here is derived from an EMBL/GenBank/DDBJ whole genome shotgun (WGS) entry which is preliminary data.</text>
</comment>
<dbReference type="Pfam" id="PF02113">
    <property type="entry name" value="Peptidase_S13"/>
    <property type="match status" value="1"/>
</dbReference>
<keyword evidence="5" id="KW-1185">Reference proteome</keyword>
<dbReference type="InterPro" id="IPR000667">
    <property type="entry name" value="Peptidase_S13"/>
</dbReference>
<dbReference type="PANTHER" id="PTHR30023:SF0">
    <property type="entry name" value="PENICILLIN-SENSITIVE CARBOXYPEPTIDASE A"/>
    <property type="match status" value="1"/>
</dbReference>
<keyword evidence="2 4" id="KW-0378">Hydrolase</keyword>
<dbReference type="Gene3D" id="3.50.80.20">
    <property type="entry name" value="D-Ala-D-Ala carboxypeptidase C, peptidase S13"/>
    <property type="match status" value="1"/>
</dbReference>
<dbReference type="Gene3D" id="3.40.710.10">
    <property type="entry name" value="DD-peptidase/beta-lactamase superfamily"/>
    <property type="match status" value="2"/>
</dbReference>
<sequence length="493" mass="51683">MVKLPRIESVGLGIALGLLSTTFPTAAAFAALCPAQLTTQLDSAFSQPPLDQAYTGMVLQTQGQNRRTLYNRNGDRLFTPASNIKLLTTAAAAHQLGGYYRLRTSVYGTPGPGGSTALRVVGRGDPSLTTAQIDSLVQQLTQAGVNQVSRLTIDDSYFPGFATNPTWEWEDAQFAYAAPVNSLIFNRNAIALQLSPTQVGSPLAVVWPQPLPADSLPVANNSTTVAAGAPATPLALWRTGDSPTIRLTGQLTQGSSSQTLNLAVLNPAQQFAAAMEQALQRQSVAVGQTVIVQTPAPIADSELAAVESPSVRELMVLANRDSDNLYAEALFKTLGVTAGGNITEGDDVAEASQAGGEAVRAALAEIGVDATALRLADGSGLSRHNLVSPIALVETLQVMTTHPQGAVFRDSLAIAGRSGTLSNRLRGTVLEGRLQGKSGALTGNVALSGYVQPPNYEPLVFSLLINHSNQSATVLRQKIDQLLLLVAQLEEGC</sequence>
<feature type="signal peptide" evidence="3">
    <location>
        <begin position="1"/>
        <end position="27"/>
    </location>
</feature>
<evidence type="ECO:0000256" key="2">
    <source>
        <dbReference type="ARBA" id="ARBA00022801"/>
    </source>
</evidence>
<proteinExistence type="inferred from homology"/>
<dbReference type="EMBL" id="JAMPKX010000001">
    <property type="protein sequence ID" value="MEP0945251.1"/>
    <property type="molecule type" value="Genomic_DNA"/>
</dbReference>
<evidence type="ECO:0000256" key="1">
    <source>
        <dbReference type="ARBA" id="ARBA00006096"/>
    </source>
</evidence>
<evidence type="ECO:0000313" key="4">
    <source>
        <dbReference type="EMBL" id="MEP0945251.1"/>
    </source>
</evidence>
<dbReference type="SUPFAM" id="SSF56601">
    <property type="entry name" value="beta-lactamase/transpeptidase-like"/>
    <property type="match status" value="1"/>
</dbReference>